<dbReference type="AlphaFoldDB" id="A0A852WU82"/>
<evidence type="ECO:0000313" key="3">
    <source>
        <dbReference type="Proteomes" id="UP000549066"/>
    </source>
</evidence>
<gene>
    <name evidence="2" type="ORF">BJY17_002599</name>
</gene>
<proteinExistence type="predicted"/>
<comment type="caution">
    <text evidence="2">The sequence shown here is derived from an EMBL/GenBank/DDBJ whole genome shotgun (WGS) entry which is preliminary data.</text>
</comment>
<organism evidence="2 3">
    <name type="scientific">Agromyces hippuratus</name>
    <dbReference type="NCBI Taxonomy" id="286438"/>
    <lineage>
        <taxon>Bacteria</taxon>
        <taxon>Bacillati</taxon>
        <taxon>Actinomycetota</taxon>
        <taxon>Actinomycetes</taxon>
        <taxon>Micrococcales</taxon>
        <taxon>Microbacteriaceae</taxon>
        <taxon>Agromyces</taxon>
    </lineage>
</organism>
<sequence>MAFGADLGANGRSGPESIPRCTGIGHGVRGTTRSALGGIVVLSQHVQRKCAIELLDAAPLASLA</sequence>
<reference evidence="2 3" key="1">
    <citation type="submission" date="2020-07" db="EMBL/GenBank/DDBJ databases">
        <title>Sequencing the genomes of 1000 actinobacteria strains.</title>
        <authorList>
            <person name="Klenk H.-P."/>
        </authorList>
    </citation>
    <scope>NUCLEOTIDE SEQUENCE [LARGE SCALE GENOMIC DNA]</scope>
    <source>
        <strain evidence="2 3">DSM 8598</strain>
    </source>
</reference>
<evidence type="ECO:0000256" key="1">
    <source>
        <dbReference type="SAM" id="MobiDB-lite"/>
    </source>
</evidence>
<dbReference type="Proteomes" id="UP000549066">
    <property type="component" value="Unassembled WGS sequence"/>
</dbReference>
<dbReference type="RefSeq" id="WP_218889912.1">
    <property type="nucleotide sequence ID" value="NZ_JACCFI010000001.1"/>
</dbReference>
<dbReference type="EMBL" id="JACCFI010000001">
    <property type="protein sequence ID" value="NYG21852.1"/>
    <property type="molecule type" value="Genomic_DNA"/>
</dbReference>
<name>A0A852WU82_9MICO</name>
<keyword evidence="3" id="KW-1185">Reference proteome</keyword>
<accession>A0A852WU82</accession>
<protein>
    <submittedName>
        <fullName evidence="2">Uncharacterized protein</fullName>
    </submittedName>
</protein>
<feature type="region of interest" description="Disordered" evidence="1">
    <location>
        <begin position="1"/>
        <end position="24"/>
    </location>
</feature>
<evidence type="ECO:0000313" key="2">
    <source>
        <dbReference type="EMBL" id="NYG21852.1"/>
    </source>
</evidence>